<name>A0A7S2KAA2_9STRA</name>
<dbReference type="EMBL" id="HBGY01011618">
    <property type="protein sequence ID" value="CAD9570954.1"/>
    <property type="molecule type" value="Transcribed_RNA"/>
</dbReference>
<reference evidence="5" key="1">
    <citation type="submission" date="2021-01" db="EMBL/GenBank/DDBJ databases">
        <authorList>
            <person name="Corre E."/>
            <person name="Pelletier E."/>
            <person name="Niang G."/>
            <person name="Scheremetjew M."/>
            <person name="Finn R."/>
            <person name="Kale V."/>
            <person name="Holt S."/>
            <person name="Cochrane G."/>
            <person name="Meng A."/>
            <person name="Brown T."/>
            <person name="Cohen L."/>
        </authorList>
    </citation>
    <scope>NUCLEOTIDE SEQUENCE</scope>
    <source>
        <strain evidence="5">B650</strain>
    </source>
</reference>
<evidence type="ECO:0000256" key="1">
    <source>
        <dbReference type="ARBA" id="ARBA00022723"/>
    </source>
</evidence>
<feature type="domain" description="A20-type" evidence="4">
    <location>
        <begin position="9"/>
        <end position="43"/>
    </location>
</feature>
<dbReference type="SUPFAM" id="SSF57716">
    <property type="entry name" value="Glucocorticoid receptor-like (DNA-binding domain)"/>
    <property type="match status" value="1"/>
</dbReference>
<evidence type="ECO:0000259" key="4">
    <source>
        <dbReference type="PROSITE" id="PS51036"/>
    </source>
</evidence>
<dbReference type="PROSITE" id="PS51036">
    <property type="entry name" value="ZF_A20"/>
    <property type="match status" value="1"/>
</dbReference>
<dbReference type="GO" id="GO:0003677">
    <property type="term" value="F:DNA binding"/>
    <property type="evidence" value="ECO:0007669"/>
    <property type="project" value="InterPro"/>
</dbReference>
<dbReference type="SMART" id="SM00259">
    <property type="entry name" value="ZnF_A20"/>
    <property type="match status" value="1"/>
</dbReference>
<dbReference type="Gene3D" id="1.20.5.4770">
    <property type="match status" value="1"/>
</dbReference>
<dbReference type="AlphaFoldDB" id="A0A7S2KAA2"/>
<accession>A0A7S2KAA2</accession>
<dbReference type="InterPro" id="IPR002653">
    <property type="entry name" value="Znf_A20"/>
</dbReference>
<evidence type="ECO:0000256" key="2">
    <source>
        <dbReference type="ARBA" id="ARBA00022771"/>
    </source>
</evidence>
<protein>
    <recommendedName>
        <fullName evidence="4">A20-type domain-containing protein</fullName>
    </recommendedName>
</protein>
<gene>
    <name evidence="5" type="ORF">LDAN0321_LOCUS7367</name>
</gene>
<keyword evidence="3" id="KW-0862">Zinc</keyword>
<organism evidence="5">
    <name type="scientific">Leptocylindrus danicus</name>
    <dbReference type="NCBI Taxonomy" id="163516"/>
    <lineage>
        <taxon>Eukaryota</taxon>
        <taxon>Sar</taxon>
        <taxon>Stramenopiles</taxon>
        <taxon>Ochrophyta</taxon>
        <taxon>Bacillariophyta</taxon>
        <taxon>Coscinodiscophyceae</taxon>
        <taxon>Chaetocerotophycidae</taxon>
        <taxon>Leptocylindrales</taxon>
        <taxon>Leptocylindraceae</taxon>
        <taxon>Leptocylindrus</taxon>
    </lineage>
</organism>
<keyword evidence="2" id="KW-0863">Zinc-finger</keyword>
<sequence>MSEEQQQHPPTTILCKMGCGFFGSSTSGDCCSKCWREKTKEEEKSNADAVVSTNASMDVKKSPISETSKILQKSEVKETRQKLDFETSKTMVVATPNSKAKVEKKPPKKKKTKLSYKNMLSGMLKPSKKHRDVEAEKQALRKVTGGGAFTKVDKI</sequence>
<keyword evidence="1" id="KW-0479">Metal-binding</keyword>
<evidence type="ECO:0000313" key="5">
    <source>
        <dbReference type="EMBL" id="CAD9570954.1"/>
    </source>
</evidence>
<dbReference type="GO" id="GO:0008270">
    <property type="term" value="F:zinc ion binding"/>
    <property type="evidence" value="ECO:0007669"/>
    <property type="project" value="UniProtKB-KW"/>
</dbReference>
<evidence type="ECO:0000256" key="3">
    <source>
        <dbReference type="ARBA" id="ARBA00022833"/>
    </source>
</evidence>
<proteinExistence type="predicted"/>
<dbReference type="Pfam" id="PF01754">
    <property type="entry name" value="zf-A20"/>
    <property type="match status" value="1"/>
</dbReference>